<keyword evidence="8 10" id="KW-0472">Membrane</keyword>
<comment type="subcellular location">
    <subcellularLocation>
        <location evidence="1">Cell membrane</location>
        <topology evidence="1">Multi-pass membrane protein</topology>
    </subcellularLocation>
</comment>
<keyword evidence="12" id="KW-0808">Transferase</keyword>
<dbReference type="Gene3D" id="3.40.50.300">
    <property type="entry name" value="P-loop containing nucleotide triphosphate hydrolases"/>
    <property type="match status" value="1"/>
</dbReference>
<dbReference type="EC" id="2.7.10.2" evidence="12"/>
<dbReference type="InterPro" id="IPR050445">
    <property type="entry name" value="Bact_polysacc_biosynth/exp"/>
</dbReference>
<evidence type="ECO:0000256" key="6">
    <source>
        <dbReference type="ARBA" id="ARBA00022840"/>
    </source>
</evidence>
<dbReference type="GO" id="GO:0004715">
    <property type="term" value="F:non-membrane spanning protein tyrosine kinase activity"/>
    <property type="evidence" value="ECO:0007669"/>
    <property type="project" value="UniProtKB-EC"/>
</dbReference>
<evidence type="ECO:0000256" key="2">
    <source>
        <dbReference type="ARBA" id="ARBA00006683"/>
    </source>
</evidence>
<evidence type="ECO:0000256" key="5">
    <source>
        <dbReference type="ARBA" id="ARBA00022741"/>
    </source>
</evidence>
<proteinExistence type="inferred from homology"/>
<evidence type="ECO:0000256" key="4">
    <source>
        <dbReference type="ARBA" id="ARBA00022692"/>
    </source>
</evidence>
<name>A0ABZ2ZS61_9MICC</name>
<feature type="transmembrane region" description="Helical" evidence="10">
    <location>
        <begin position="188"/>
        <end position="206"/>
    </location>
</feature>
<protein>
    <submittedName>
        <fullName evidence="12">Polysaccharide biosynthesis tyrosine autokinase</fullName>
        <ecNumber evidence="12">2.7.10.2</ecNumber>
    </submittedName>
</protein>
<dbReference type="PANTHER" id="PTHR32309:SF13">
    <property type="entry name" value="FERRIC ENTEROBACTIN TRANSPORT PROTEIN FEPE"/>
    <property type="match status" value="1"/>
</dbReference>
<dbReference type="RefSeq" id="WP_342022288.1">
    <property type="nucleotide sequence ID" value="NZ_CP151657.1"/>
</dbReference>
<dbReference type="Pfam" id="PF10609">
    <property type="entry name" value="ParA"/>
    <property type="match status" value="1"/>
</dbReference>
<evidence type="ECO:0000256" key="9">
    <source>
        <dbReference type="SAM" id="MobiDB-lite"/>
    </source>
</evidence>
<dbReference type="InterPro" id="IPR003856">
    <property type="entry name" value="LPS_length_determ_N"/>
</dbReference>
<evidence type="ECO:0000313" key="12">
    <source>
        <dbReference type="EMBL" id="WZP14637.1"/>
    </source>
</evidence>
<keyword evidence="3" id="KW-1003">Cell membrane</keyword>
<dbReference type="EMBL" id="CP151657">
    <property type="protein sequence ID" value="WZP14637.1"/>
    <property type="molecule type" value="Genomic_DNA"/>
</dbReference>
<sequence length="503" mass="52830">MSDPVIELEGLALELIDYLRIARRNWMWLVSLPLLGLLAAALLVLTVTPSYASTTQLFVATQSSGSVSELQVANTFSQDRVQSYVQTVKTPAVLQPVIDDLGLEESSAQLASRITTSAERGTVLIRISASDSSPVRAAAIAQATAQNLIKTVTELETPSGELTSPVKMTVVTPAVAPSSPSSPASKQYLLIGLLAGLAAAVAVAAARSIFDTKIRGAGEVARVSSAPILGGIAFDDDATKKPLLTQAGHQSPRAESFLQIRTNMRFANIDDASSTTLVTSSMPGEGKSTTATNLAIALAEAGQRVVLVDADLRRPTVAKYLGLEGNAGLTTALVGSARVDDLLQPWGQNELYVLTSGEIPPNPSELLGSDAMSQLLDQLSASFDAVILDAPPLIPVTDAAVMAQKVGSVVLVVGAGRIRTQDLAKSLGALELVNAKVKGIILNMLPTKGPDAYAYSYYSYESHPETNKLKKYRRKNVSGSHLKASGRAGNLSPNSKTPFASAR</sequence>
<dbReference type="InterPro" id="IPR027417">
    <property type="entry name" value="P-loop_NTPase"/>
</dbReference>
<keyword evidence="13" id="KW-1185">Reference proteome</keyword>
<keyword evidence="7 10" id="KW-1133">Transmembrane helix</keyword>
<comment type="similarity">
    <text evidence="2">Belongs to the CpsC/CapA family.</text>
</comment>
<evidence type="ECO:0000256" key="10">
    <source>
        <dbReference type="SAM" id="Phobius"/>
    </source>
</evidence>
<reference evidence="12 13" key="1">
    <citation type="submission" date="2024-04" db="EMBL/GenBank/DDBJ databases">
        <title>Arthrobacter sp. from Plains bison fecal sample.</title>
        <authorList>
            <person name="Ruzzini A."/>
        </authorList>
    </citation>
    <scope>NUCLEOTIDE SEQUENCE [LARGE SCALE GENOMIC DNA]</scope>
    <source>
        <strain evidence="12 13">EINP1</strain>
    </source>
</reference>
<evidence type="ECO:0000256" key="1">
    <source>
        <dbReference type="ARBA" id="ARBA00004651"/>
    </source>
</evidence>
<evidence type="ECO:0000313" key="13">
    <source>
        <dbReference type="Proteomes" id="UP001448858"/>
    </source>
</evidence>
<keyword evidence="4 10" id="KW-0812">Transmembrane</keyword>
<organism evidence="12 13">
    <name type="scientific">Arthrobacter citreus</name>
    <dbReference type="NCBI Taxonomy" id="1670"/>
    <lineage>
        <taxon>Bacteria</taxon>
        <taxon>Bacillati</taxon>
        <taxon>Actinomycetota</taxon>
        <taxon>Actinomycetes</taxon>
        <taxon>Micrococcales</taxon>
        <taxon>Micrococcaceae</taxon>
        <taxon>Arthrobacter</taxon>
    </lineage>
</organism>
<dbReference type="Pfam" id="PF02706">
    <property type="entry name" value="Wzz"/>
    <property type="match status" value="1"/>
</dbReference>
<dbReference type="Proteomes" id="UP001448858">
    <property type="component" value="Chromosome"/>
</dbReference>
<dbReference type="CDD" id="cd05387">
    <property type="entry name" value="BY-kinase"/>
    <property type="match status" value="1"/>
</dbReference>
<dbReference type="NCBIfam" id="TIGR01007">
    <property type="entry name" value="eps_fam"/>
    <property type="match status" value="1"/>
</dbReference>
<keyword evidence="6" id="KW-0067">ATP-binding</keyword>
<feature type="compositionally biased region" description="Polar residues" evidence="9">
    <location>
        <begin position="491"/>
        <end position="503"/>
    </location>
</feature>
<accession>A0ABZ2ZS61</accession>
<feature type="transmembrane region" description="Helical" evidence="10">
    <location>
        <begin position="26"/>
        <end position="47"/>
    </location>
</feature>
<evidence type="ECO:0000256" key="3">
    <source>
        <dbReference type="ARBA" id="ARBA00022475"/>
    </source>
</evidence>
<evidence type="ECO:0000256" key="7">
    <source>
        <dbReference type="ARBA" id="ARBA00022989"/>
    </source>
</evidence>
<feature type="region of interest" description="Disordered" evidence="9">
    <location>
        <begin position="473"/>
        <end position="503"/>
    </location>
</feature>
<feature type="domain" description="Polysaccharide chain length determinant N-terminal" evidence="11">
    <location>
        <begin position="13"/>
        <end position="101"/>
    </location>
</feature>
<evidence type="ECO:0000259" key="11">
    <source>
        <dbReference type="Pfam" id="PF02706"/>
    </source>
</evidence>
<evidence type="ECO:0000256" key="8">
    <source>
        <dbReference type="ARBA" id="ARBA00023136"/>
    </source>
</evidence>
<dbReference type="SUPFAM" id="SSF52540">
    <property type="entry name" value="P-loop containing nucleoside triphosphate hydrolases"/>
    <property type="match status" value="1"/>
</dbReference>
<dbReference type="InterPro" id="IPR033756">
    <property type="entry name" value="YlxH/NBP35"/>
</dbReference>
<keyword evidence="5" id="KW-0547">Nucleotide-binding</keyword>
<gene>
    <name evidence="12" type="ORF">AAE021_10530</name>
</gene>
<dbReference type="PANTHER" id="PTHR32309">
    <property type="entry name" value="TYROSINE-PROTEIN KINASE"/>
    <property type="match status" value="1"/>
</dbReference>
<dbReference type="InterPro" id="IPR005702">
    <property type="entry name" value="Wzc-like_C"/>
</dbReference>